<dbReference type="SMART" id="SM00248">
    <property type="entry name" value="ANK"/>
    <property type="match status" value="3"/>
</dbReference>
<evidence type="ECO:0000256" key="11">
    <source>
        <dbReference type="RuleBase" id="RU003983"/>
    </source>
</evidence>
<evidence type="ECO:0000256" key="7">
    <source>
        <dbReference type="ARBA" id="ARBA00022989"/>
    </source>
</evidence>
<dbReference type="InterPro" id="IPR050083">
    <property type="entry name" value="HtpX_protease"/>
</dbReference>
<dbReference type="OrthoDB" id="9810445at2"/>
<keyword evidence="9 12" id="KW-0472">Membrane</keyword>
<comment type="similarity">
    <text evidence="11">Belongs to the peptidase M48 family.</text>
</comment>
<evidence type="ECO:0000256" key="5">
    <source>
        <dbReference type="ARBA" id="ARBA00022801"/>
    </source>
</evidence>
<feature type="transmembrane region" description="Helical" evidence="12">
    <location>
        <begin position="146"/>
        <end position="165"/>
    </location>
</feature>
<evidence type="ECO:0000256" key="3">
    <source>
        <dbReference type="ARBA" id="ARBA00022692"/>
    </source>
</evidence>
<keyword evidence="8 11" id="KW-0482">Metalloprotease</keyword>
<feature type="repeat" description="ANK" evidence="10">
    <location>
        <begin position="331"/>
        <end position="363"/>
    </location>
</feature>
<dbReference type="PROSITE" id="PS50297">
    <property type="entry name" value="ANK_REP_REGION"/>
    <property type="match status" value="2"/>
</dbReference>
<keyword evidence="2 11" id="KW-0645">Protease</keyword>
<evidence type="ECO:0000256" key="4">
    <source>
        <dbReference type="ARBA" id="ARBA00022723"/>
    </source>
</evidence>
<feature type="domain" description="Peptidase M48" evidence="13">
    <location>
        <begin position="158"/>
        <end position="243"/>
    </location>
</feature>
<feature type="repeat" description="ANK" evidence="10">
    <location>
        <begin position="364"/>
        <end position="396"/>
    </location>
</feature>
<evidence type="ECO:0000313" key="14">
    <source>
        <dbReference type="EMBL" id="RFU68757.1"/>
    </source>
</evidence>
<protein>
    <recommendedName>
        <fullName evidence="13">Peptidase M48 domain-containing protein</fullName>
    </recommendedName>
</protein>
<sequence>MKNQLVYEKENIYFAITLLFSILTYIAFVFSIIGIAIITGMIIFAYFLHALSMASIRRNGVRISEHQFPEIYQKAVDIAGKMELKQMPSIYVMESAGFLNAFATRFFGKNMVVMYSEIFDLISEDKDDQLLFVLAHEFAHLKRRHVLVHFLLLPAMFVPFLGEAYMRACEYTCDRYAAFYVNNMMASQEALTMLAIGKKLAHKVNKEAYIEQLCEEKGFFAVLSEMMSTHPDLPKRLNALNHWNEPETYPLVKDKRWIAIAGITSGLVLFLLFAGGIGYGIYKFGDQTFSEEDYTVENVSPLMTAIESDEGIDEIQKLADAEKDINAADGNGATALHYAVYYDNLQAAELLLNKGANVNAKDSFSTTPLMDAVYMPSLEMAELLIKNGADPAIKDESGFTAYDYAKEEDYKDIMSLLEPYNE</sequence>
<dbReference type="EMBL" id="QVTE01000031">
    <property type="protein sequence ID" value="RFU68757.1"/>
    <property type="molecule type" value="Genomic_DNA"/>
</dbReference>
<feature type="domain" description="Peptidase M48" evidence="13">
    <location>
        <begin position="67"/>
        <end position="151"/>
    </location>
</feature>
<organism evidence="14 15">
    <name type="scientific">Peribacillus saganii</name>
    <dbReference type="NCBI Taxonomy" id="2303992"/>
    <lineage>
        <taxon>Bacteria</taxon>
        <taxon>Bacillati</taxon>
        <taxon>Bacillota</taxon>
        <taxon>Bacilli</taxon>
        <taxon>Bacillales</taxon>
        <taxon>Bacillaceae</taxon>
        <taxon>Peribacillus</taxon>
    </lineage>
</organism>
<keyword evidence="4" id="KW-0479">Metal-binding</keyword>
<evidence type="ECO:0000256" key="6">
    <source>
        <dbReference type="ARBA" id="ARBA00022833"/>
    </source>
</evidence>
<comment type="cofactor">
    <cofactor evidence="11">
        <name>Zn(2+)</name>
        <dbReference type="ChEBI" id="CHEBI:29105"/>
    </cofactor>
    <text evidence="11">Binds 1 zinc ion per subunit.</text>
</comment>
<comment type="caution">
    <text evidence="14">The sequence shown here is derived from an EMBL/GenBank/DDBJ whole genome shotgun (WGS) entry which is preliminary data.</text>
</comment>
<keyword evidence="1" id="KW-1003">Cell membrane</keyword>
<proteinExistence type="inferred from homology"/>
<keyword evidence="10" id="KW-0040">ANK repeat</keyword>
<dbReference type="PANTHER" id="PTHR43221:SF2">
    <property type="entry name" value="PROTEASE HTPX HOMOLOG"/>
    <property type="match status" value="1"/>
</dbReference>
<dbReference type="Gene3D" id="1.25.40.20">
    <property type="entry name" value="Ankyrin repeat-containing domain"/>
    <property type="match status" value="1"/>
</dbReference>
<dbReference type="Proteomes" id="UP000264541">
    <property type="component" value="Unassembled WGS sequence"/>
</dbReference>
<dbReference type="InterPro" id="IPR036770">
    <property type="entry name" value="Ankyrin_rpt-contain_sf"/>
</dbReference>
<name>A0A372LNE9_9BACI</name>
<keyword evidence="15" id="KW-1185">Reference proteome</keyword>
<evidence type="ECO:0000256" key="2">
    <source>
        <dbReference type="ARBA" id="ARBA00022670"/>
    </source>
</evidence>
<keyword evidence="5 11" id="KW-0378">Hydrolase</keyword>
<dbReference type="GO" id="GO:0006508">
    <property type="term" value="P:proteolysis"/>
    <property type="evidence" value="ECO:0007669"/>
    <property type="project" value="UniProtKB-KW"/>
</dbReference>
<evidence type="ECO:0000256" key="1">
    <source>
        <dbReference type="ARBA" id="ARBA00022475"/>
    </source>
</evidence>
<keyword evidence="6 11" id="KW-0862">Zinc</keyword>
<dbReference type="GO" id="GO:0046872">
    <property type="term" value="F:metal ion binding"/>
    <property type="evidence" value="ECO:0007669"/>
    <property type="project" value="UniProtKB-KW"/>
</dbReference>
<dbReference type="InterPro" id="IPR002110">
    <property type="entry name" value="Ankyrin_rpt"/>
</dbReference>
<keyword evidence="3 12" id="KW-0812">Transmembrane</keyword>
<dbReference type="CDD" id="cd07325">
    <property type="entry name" value="M48_Ste24p_like"/>
    <property type="match status" value="1"/>
</dbReference>
<dbReference type="AlphaFoldDB" id="A0A372LNE9"/>
<evidence type="ECO:0000256" key="9">
    <source>
        <dbReference type="ARBA" id="ARBA00023136"/>
    </source>
</evidence>
<evidence type="ECO:0000256" key="10">
    <source>
        <dbReference type="PROSITE-ProRule" id="PRU00023"/>
    </source>
</evidence>
<dbReference type="Pfam" id="PF13857">
    <property type="entry name" value="Ank_5"/>
    <property type="match status" value="1"/>
</dbReference>
<dbReference type="PANTHER" id="PTHR43221">
    <property type="entry name" value="PROTEASE HTPX"/>
    <property type="match status" value="1"/>
</dbReference>
<dbReference type="SUPFAM" id="SSF48403">
    <property type="entry name" value="Ankyrin repeat"/>
    <property type="match status" value="1"/>
</dbReference>
<evidence type="ECO:0000313" key="15">
    <source>
        <dbReference type="Proteomes" id="UP000264541"/>
    </source>
</evidence>
<dbReference type="PROSITE" id="PS50088">
    <property type="entry name" value="ANK_REPEAT"/>
    <property type="match status" value="2"/>
</dbReference>
<keyword evidence="7 12" id="KW-1133">Transmembrane helix</keyword>
<dbReference type="GO" id="GO:0004222">
    <property type="term" value="F:metalloendopeptidase activity"/>
    <property type="evidence" value="ECO:0007669"/>
    <property type="project" value="InterPro"/>
</dbReference>
<dbReference type="Pfam" id="PF01435">
    <property type="entry name" value="Peptidase_M48"/>
    <property type="match status" value="2"/>
</dbReference>
<dbReference type="InterPro" id="IPR001915">
    <property type="entry name" value="Peptidase_M48"/>
</dbReference>
<gene>
    <name evidence="14" type="ORF">D0469_11295</name>
</gene>
<evidence type="ECO:0000256" key="12">
    <source>
        <dbReference type="SAM" id="Phobius"/>
    </source>
</evidence>
<reference evidence="14 15" key="1">
    <citation type="submission" date="2018-08" db="EMBL/GenBank/DDBJ databases">
        <title>Bacillus chawlae sp. nov., Bacillus glennii sp. nov., and Bacillus saganii sp. nov. Isolated from the Vehicle Assembly Building at Kennedy Space Center where the Viking Spacecraft were Assembled.</title>
        <authorList>
            <person name="Seuylemezian A."/>
            <person name="Vaishampayan P."/>
        </authorList>
    </citation>
    <scope>NUCLEOTIDE SEQUENCE [LARGE SCALE GENOMIC DNA]</scope>
    <source>
        <strain evidence="14 15">V47-23a</strain>
    </source>
</reference>
<evidence type="ECO:0000256" key="8">
    <source>
        <dbReference type="ARBA" id="ARBA00023049"/>
    </source>
</evidence>
<evidence type="ECO:0000259" key="13">
    <source>
        <dbReference type="Pfam" id="PF01435"/>
    </source>
</evidence>
<accession>A0A372LNE9</accession>
<feature type="transmembrane region" description="Helical" evidence="12">
    <location>
        <begin position="12"/>
        <end position="30"/>
    </location>
</feature>
<feature type="transmembrane region" description="Helical" evidence="12">
    <location>
        <begin position="36"/>
        <end position="56"/>
    </location>
</feature>
<dbReference type="Gene3D" id="3.30.2010.10">
    <property type="entry name" value="Metalloproteases ('zincins'), catalytic domain"/>
    <property type="match status" value="1"/>
</dbReference>
<feature type="transmembrane region" description="Helical" evidence="12">
    <location>
        <begin position="257"/>
        <end position="282"/>
    </location>
</feature>